<accession>A0AAE4BVI3</accession>
<organism evidence="1 2">
    <name type="scientific">Aureibacter tunicatorum</name>
    <dbReference type="NCBI Taxonomy" id="866807"/>
    <lineage>
        <taxon>Bacteria</taxon>
        <taxon>Pseudomonadati</taxon>
        <taxon>Bacteroidota</taxon>
        <taxon>Cytophagia</taxon>
        <taxon>Cytophagales</taxon>
        <taxon>Persicobacteraceae</taxon>
        <taxon>Aureibacter</taxon>
    </lineage>
</organism>
<gene>
    <name evidence="1" type="ORF">HNQ88_004989</name>
</gene>
<dbReference type="EMBL" id="JAVDQD010000013">
    <property type="protein sequence ID" value="MDR6241902.1"/>
    <property type="molecule type" value="Genomic_DNA"/>
</dbReference>
<proteinExistence type="predicted"/>
<comment type="caution">
    <text evidence="1">The sequence shown here is derived from an EMBL/GenBank/DDBJ whole genome shotgun (WGS) entry which is preliminary data.</text>
</comment>
<dbReference type="RefSeq" id="WP_309943097.1">
    <property type="nucleotide sequence ID" value="NZ_AP025310.1"/>
</dbReference>
<name>A0AAE4BVI3_9BACT</name>
<sequence length="238" mass="27726">MMAPNTYQSISNALKSDSICNVLSHEKGYDTLANKISLFLKDARRQTSLKLTWLQDNNEFNQVIADIVNLAKIHSDLSIDELDIVFEYGIIGEFGEYYGINKKTINQWIKAYKNGIRKEAKAHVNSQKIKEETKSTSYEKQLETYLHLRKQFVDLYRTFRLEYLSAPGSFDLKNIPEKVEFTGMFWNIWYNRFTKAKALMPIPDDSPKNQRTAFRMYLLNTIKAGTEDMNDHLLSIKL</sequence>
<evidence type="ECO:0000313" key="2">
    <source>
        <dbReference type="Proteomes" id="UP001185092"/>
    </source>
</evidence>
<keyword evidence="2" id="KW-1185">Reference proteome</keyword>
<dbReference type="Proteomes" id="UP001185092">
    <property type="component" value="Unassembled WGS sequence"/>
</dbReference>
<dbReference type="AlphaFoldDB" id="A0AAE4BVI3"/>
<reference evidence="1" key="1">
    <citation type="submission" date="2023-07" db="EMBL/GenBank/DDBJ databases">
        <title>Genomic Encyclopedia of Type Strains, Phase IV (KMG-IV): sequencing the most valuable type-strain genomes for metagenomic binning, comparative biology and taxonomic classification.</title>
        <authorList>
            <person name="Goeker M."/>
        </authorList>
    </citation>
    <scope>NUCLEOTIDE SEQUENCE</scope>
    <source>
        <strain evidence="1">DSM 26174</strain>
    </source>
</reference>
<evidence type="ECO:0000313" key="1">
    <source>
        <dbReference type="EMBL" id="MDR6241902.1"/>
    </source>
</evidence>
<protein>
    <submittedName>
        <fullName evidence="1">Uncharacterized protein</fullName>
    </submittedName>
</protein>